<evidence type="ECO:0008006" key="4">
    <source>
        <dbReference type="Google" id="ProtNLM"/>
    </source>
</evidence>
<dbReference type="InterPro" id="IPR006311">
    <property type="entry name" value="TAT_signal"/>
</dbReference>
<gene>
    <name evidence="2" type="ORF">ACG04Q_12000</name>
</gene>
<feature type="signal peptide" evidence="1">
    <location>
        <begin position="1"/>
        <end position="26"/>
    </location>
</feature>
<dbReference type="Proteomes" id="UP001606302">
    <property type="component" value="Unassembled WGS sequence"/>
</dbReference>
<evidence type="ECO:0000313" key="3">
    <source>
        <dbReference type="Proteomes" id="UP001606302"/>
    </source>
</evidence>
<keyword evidence="3" id="KW-1185">Reference proteome</keyword>
<dbReference type="PROSITE" id="PS51318">
    <property type="entry name" value="TAT"/>
    <property type="match status" value="1"/>
</dbReference>
<dbReference type="EMBL" id="JBIGHX010000003">
    <property type="protein sequence ID" value="MFG6462294.1"/>
    <property type="molecule type" value="Genomic_DNA"/>
</dbReference>
<reference evidence="2 3" key="1">
    <citation type="submission" date="2024-08" db="EMBL/GenBank/DDBJ databases">
        <authorList>
            <person name="Lu H."/>
        </authorList>
    </citation>
    <scope>NUCLEOTIDE SEQUENCE [LARGE SCALE GENOMIC DNA]</scope>
    <source>
        <strain evidence="2 3">DXS20W</strain>
    </source>
</reference>
<evidence type="ECO:0000256" key="1">
    <source>
        <dbReference type="SAM" id="SignalP"/>
    </source>
</evidence>
<comment type="caution">
    <text evidence="2">The sequence shown here is derived from an EMBL/GenBank/DDBJ whole genome shotgun (WGS) entry which is preliminary data.</text>
</comment>
<organism evidence="2 3">
    <name type="scientific">Pelomonas lactea</name>
    <dbReference type="NCBI Taxonomy" id="3299030"/>
    <lineage>
        <taxon>Bacteria</taxon>
        <taxon>Pseudomonadati</taxon>
        <taxon>Pseudomonadota</taxon>
        <taxon>Betaproteobacteria</taxon>
        <taxon>Burkholderiales</taxon>
        <taxon>Sphaerotilaceae</taxon>
        <taxon>Roseateles</taxon>
    </lineage>
</organism>
<feature type="chain" id="PRO_5045459423" description="DUF4148 domain-containing protein" evidence="1">
    <location>
        <begin position="27"/>
        <end position="101"/>
    </location>
</feature>
<keyword evidence="1" id="KW-0732">Signal</keyword>
<proteinExistence type="predicted"/>
<evidence type="ECO:0000313" key="2">
    <source>
        <dbReference type="EMBL" id="MFG6462294.1"/>
    </source>
</evidence>
<protein>
    <recommendedName>
        <fullName evidence="4">DUF4148 domain-containing protein</fullName>
    </recommendedName>
</protein>
<name>A0ABW7GKC1_9BURK</name>
<accession>A0ABW7GKC1</accession>
<dbReference type="RefSeq" id="WP_394511157.1">
    <property type="nucleotide sequence ID" value="NZ_JBIGHX010000003.1"/>
</dbReference>
<sequence>MRSTRSTLLAFAAMAAAALGSGVTVATQEGTTARAEAVQAAAPKHANKAPTSPEQRAAWLRVRGHAAASRRFPGRGWTVAHDRRMARKRRNVIKARRANRG</sequence>